<evidence type="ECO:0000313" key="2">
    <source>
        <dbReference type="Proteomes" id="UP000694941"/>
    </source>
</evidence>
<name>A0ABM1RVN2_LIMPO</name>
<sequence>MKIEHISDEENAFLEVRPLKNEKERKTSSCITTEATSPEGSSFTIFDCKIKEEKYEVRNDTENTFVKVKTEQSVDSKNDDIISKFNESDDETVDCSQHDVMSLKSEPKEEFQQIKSELEGLS</sequence>
<gene>
    <name evidence="3" type="primary">LOC106475672</name>
</gene>
<dbReference type="RefSeq" id="XP_022235437.1">
    <property type="nucleotide sequence ID" value="XM_022379729.1"/>
</dbReference>
<protein>
    <submittedName>
        <fullName evidence="3">Uncharacterized protein LOC106475672</fullName>
    </submittedName>
</protein>
<reference evidence="3" key="1">
    <citation type="submission" date="2025-08" db="UniProtKB">
        <authorList>
            <consortium name="RefSeq"/>
        </authorList>
    </citation>
    <scope>IDENTIFICATION</scope>
    <source>
        <tissue evidence="3">Muscle</tissue>
    </source>
</reference>
<keyword evidence="2" id="KW-1185">Reference proteome</keyword>
<dbReference type="GeneID" id="106475672"/>
<accession>A0ABM1RVN2</accession>
<organism evidence="2 3">
    <name type="scientific">Limulus polyphemus</name>
    <name type="common">Atlantic horseshoe crab</name>
    <dbReference type="NCBI Taxonomy" id="6850"/>
    <lineage>
        <taxon>Eukaryota</taxon>
        <taxon>Metazoa</taxon>
        <taxon>Ecdysozoa</taxon>
        <taxon>Arthropoda</taxon>
        <taxon>Chelicerata</taxon>
        <taxon>Merostomata</taxon>
        <taxon>Xiphosura</taxon>
        <taxon>Limulidae</taxon>
        <taxon>Limulus</taxon>
    </lineage>
</organism>
<dbReference type="Proteomes" id="UP000694941">
    <property type="component" value="Unplaced"/>
</dbReference>
<feature type="region of interest" description="Disordered" evidence="1">
    <location>
        <begin position="88"/>
        <end position="122"/>
    </location>
</feature>
<evidence type="ECO:0000256" key="1">
    <source>
        <dbReference type="SAM" id="MobiDB-lite"/>
    </source>
</evidence>
<feature type="compositionally biased region" description="Basic and acidic residues" evidence="1">
    <location>
        <begin position="105"/>
        <end position="122"/>
    </location>
</feature>
<evidence type="ECO:0000313" key="3">
    <source>
        <dbReference type="RefSeq" id="XP_022235437.1"/>
    </source>
</evidence>
<proteinExistence type="predicted"/>
<feature type="non-terminal residue" evidence="3">
    <location>
        <position position="122"/>
    </location>
</feature>